<dbReference type="Proteomes" id="UP000015380">
    <property type="component" value="Chromosome"/>
</dbReference>
<dbReference type="AlphaFoldDB" id="S5TFY8"/>
<evidence type="ECO:0000256" key="1">
    <source>
        <dbReference type="SAM" id="Phobius"/>
    </source>
</evidence>
<evidence type="ECO:0000313" key="2">
    <source>
        <dbReference type="EMBL" id="AGS39757.1"/>
    </source>
</evidence>
<organism evidence="2 3">
    <name type="scientific">Cycloclasticus zancles 78-ME</name>
    <dbReference type="NCBI Taxonomy" id="1198232"/>
    <lineage>
        <taxon>Bacteria</taxon>
        <taxon>Pseudomonadati</taxon>
        <taxon>Pseudomonadota</taxon>
        <taxon>Gammaproteobacteria</taxon>
        <taxon>Thiotrichales</taxon>
        <taxon>Piscirickettsiaceae</taxon>
        <taxon>Cycloclasticus</taxon>
    </lineage>
</organism>
<reference evidence="3" key="2">
    <citation type="journal article" date="2016" name="Environ. Microbiol. Rep.">
        <title>Analysis of defence systems and a conjugative IncP-1 plasmid in the marine polyaromatic hydrocarbons-degrading bacterium Cycloclasticus sp. 78-ME.</title>
        <authorList>
            <person name="Yakimov M.M."/>
            <person name="Crisafi F."/>
            <person name="Messina E."/>
            <person name="Smedile F."/>
            <person name="Lopatina A."/>
            <person name="Denaro R."/>
            <person name="Pieper D.H."/>
            <person name="Golyshin P.N."/>
            <person name="Giuliano L."/>
        </authorList>
    </citation>
    <scope>NUCLEOTIDE SEQUENCE [LARGE SCALE GENOMIC DNA]</scope>
    <source>
        <strain evidence="3">78-ME</strain>
    </source>
</reference>
<keyword evidence="1" id="KW-0472">Membrane</keyword>
<evidence type="ECO:0000313" key="3">
    <source>
        <dbReference type="Proteomes" id="UP000015380"/>
    </source>
</evidence>
<keyword evidence="3" id="KW-1185">Reference proteome</keyword>
<reference evidence="2 3" key="1">
    <citation type="submission" date="2013-05" db="EMBL/GenBank/DDBJ databases">
        <title>Between feast and famine: a lifestyle of most important marine PAH-degrading bacterium Cycloclasticus sp. 7ME.</title>
        <authorList>
            <person name="Yakimov M.M."/>
            <person name="Messina E."/>
            <person name="Genovese M."/>
            <person name="Denaro R."/>
            <person name="Crisafi F."/>
            <person name="Russo D."/>
            <person name="Cappello S."/>
            <person name="Santisi S."/>
            <person name="Smedile F."/>
            <person name="Golyshina O.V."/>
            <person name="Tran H."/>
            <person name="Pieper D.H."/>
            <person name="Golyshin P.N."/>
            <person name="Giuliano L."/>
        </authorList>
    </citation>
    <scope>NUCLEOTIDE SEQUENCE [LARGE SCALE GENOMIC DNA]</scope>
    <source>
        <strain evidence="2 3">78-ME</strain>
    </source>
</reference>
<dbReference type="HOGENOM" id="CLU_2914813_0_0_6"/>
<accession>S5TFY8</accession>
<feature type="transmembrane region" description="Helical" evidence="1">
    <location>
        <begin position="24"/>
        <end position="46"/>
    </location>
</feature>
<protein>
    <submittedName>
        <fullName evidence="2">Uncharacterized protein</fullName>
    </submittedName>
</protein>
<dbReference type="KEGG" id="cza:CYCME_1429"/>
<gene>
    <name evidence="2" type="ORF">CYCME_1429</name>
</gene>
<keyword evidence="1" id="KW-1133">Transmembrane helix</keyword>
<keyword evidence="1" id="KW-0812">Transmembrane</keyword>
<sequence length="61" mass="7141">MNSLNNQLRTAITRLVGLKKNETTISYCLLYSLVFIAIALFYLLTIRTGYKWLCQRNLLQK</sequence>
<dbReference type="EMBL" id="CP005996">
    <property type="protein sequence ID" value="AGS39757.1"/>
    <property type="molecule type" value="Genomic_DNA"/>
</dbReference>
<name>S5TFY8_9GAMM</name>
<proteinExistence type="predicted"/>